<dbReference type="AlphaFoldDB" id="A0A1B0ZFR6"/>
<evidence type="ECO:0000256" key="2">
    <source>
        <dbReference type="ARBA" id="ARBA00023125"/>
    </source>
</evidence>
<evidence type="ECO:0000256" key="1">
    <source>
        <dbReference type="ARBA" id="ARBA00023015"/>
    </source>
</evidence>
<gene>
    <name evidence="6" type="ORF">DAD186_02400</name>
    <name evidence="7" type="ORF">FOB48_10120</name>
</gene>
<dbReference type="PANTHER" id="PTHR47506:SF6">
    <property type="entry name" value="HTH-TYPE TRANSCRIPTIONAL REPRESSOR NEMR"/>
    <property type="match status" value="1"/>
</dbReference>
<dbReference type="Pfam" id="PF00440">
    <property type="entry name" value="TetR_N"/>
    <property type="match status" value="1"/>
</dbReference>
<dbReference type="PRINTS" id="PR00455">
    <property type="entry name" value="HTHTETR"/>
</dbReference>
<dbReference type="Proteomes" id="UP000092596">
    <property type="component" value="Chromosome"/>
</dbReference>
<evidence type="ECO:0000259" key="5">
    <source>
        <dbReference type="PROSITE" id="PS50977"/>
    </source>
</evidence>
<accession>A0A1B0ZFR6</accession>
<keyword evidence="3" id="KW-0804">Transcription</keyword>
<proteinExistence type="predicted"/>
<dbReference type="RefSeq" id="WP_065247159.1">
    <property type="nucleotide sequence ID" value="NZ_CP012117.1"/>
</dbReference>
<organism evidence="6 8">
    <name type="scientific">Dermabacter vaginalis</name>
    <dbReference type="NCBI Taxonomy" id="1630135"/>
    <lineage>
        <taxon>Bacteria</taxon>
        <taxon>Bacillati</taxon>
        <taxon>Actinomycetota</taxon>
        <taxon>Actinomycetes</taxon>
        <taxon>Micrococcales</taxon>
        <taxon>Dermabacteraceae</taxon>
        <taxon>Dermabacter</taxon>
    </lineage>
</organism>
<evidence type="ECO:0000313" key="7">
    <source>
        <dbReference type="EMBL" id="QEU12627.1"/>
    </source>
</evidence>
<reference evidence="6 8" key="1">
    <citation type="submission" date="2015-06" db="EMBL/GenBank/DDBJ databases">
        <title>Investigation of pathophysiology for high-risk pregnancy and development of treatment modality based on it.</title>
        <authorList>
            <person name="Kim B.-C."/>
            <person name="Lim S."/>
        </authorList>
    </citation>
    <scope>NUCLEOTIDE SEQUENCE [LARGE SCALE GENOMIC DNA]</scope>
    <source>
        <strain evidence="6 8">AD1-86</strain>
    </source>
</reference>
<dbReference type="EMBL" id="CP044108">
    <property type="protein sequence ID" value="QEU12627.1"/>
    <property type="molecule type" value="Genomic_DNA"/>
</dbReference>
<reference evidence="7 9" key="2">
    <citation type="submission" date="2019-09" db="EMBL/GenBank/DDBJ databases">
        <title>FDA dAtabase for Regulatory Grade micrObial Sequences (FDA-ARGOS): Supporting development and validation of Infectious Disease Dx tests.</title>
        <authorList>
            <person name="Sciortino C."/>
            <person name="Tallon L."/>
            <person name="Sadzewicz L."/>
            <person name="Vavikolanu K."/>
            <person name="Mehta A."/>
            <person name="Aluvathingal J."/>
            <person name="Nadendla S."/>
            <person name="Nandy P."/>
            <person name="Geyer C."/>
            <person name="Yan Y."/>
            <person name="Sichtig H."/>
        </authorList>
    </citation>
    <scope>NUCLEOTIDE SEQUENCE [LARGE SCALE GENOMIC DNA]</scope>
    <source>
        <strain evidence="7 9">FDAARGOS_640</strain>
    </source>
</reference>
<dbReference type="InterPro" id="IPR009057">
    <property type="entry name" value="Homeodomain-like_sf"/>
</dbReference>
<dbReference type="PROSITE" id="PS50977">
    <property type="entry name" value="HTH_TETR_2"/>
    <property type="match status" value="1"/>
</dbReference>
<feature type="domain" description="HTH tetR-type" evidence="5">
    <location>
        <begin position="30"/>
        <end position="90"/>
    </location>
</feature>
<feature type="DNA-binding region" description="H-T-H motif" evidence="4">
    <location>
        <begin position="53"/>
        <end position="72"/>
    </location>
</feature>
<sequence length="222" mass="25575">MTPDRRTSRLTVEPSREAGARVNLTRARGERTREVILEEATILFSKYGYRGTSLRDISERVGISHPGMLHHFSRKEALLQAVLERVAEHFEALIDDFVKTAQEPAAVREWDAVRQYQSVMFAVVRAEAVEKDHPGHEAIVGMQTMAEEKLTDLFKMYEEKGWLEQGAEPEWIARSIVAMWTGVFMRDALMDDGLYDHDLSIFLRMFVIPLREADPFPPKERK</sequence>
<dbReference type="SUPFAM" id="SSF48498">
    <property type="entry name" value="Tetracyclin repressor-like, C-terminal domain"/>
    <property type="match status" value="1"/>
</dbReference>
<evidence type="ECO:0000256" key="4">
    <source>
        <dbReference type="PROSITE-ProRule" id="PRU00335"/>
    </source>
</evidence>
<dbReference type="PANTHER" id="PTHR47506">
    <property type="entry name" value="TRANSCRIPTIONAL REGULATORY PROTEIN"/>
    <property type="match status" value="1"/>
</dbReference>
<dbReference type="GO" id="GO:0003677">
    <property type="term" value="F:DNA binding"/>
    <property type="evidence" value="ECO:0007669"/>
    <property type="project" value="UniProtKB-UniRule"/>
</dbReference>
<protein>
    <submittedName>
        <fullName evidence="7">TetR/AcrR family transcriptional regulator</fullName>
    </submittedName>
</protein>
<dbReference type="Gene3D" id="1.10.357.10">
    <property type="entry name" value="Tetracycline Repressor, domain 2"/>
    <property type="match status" value="1"/>
</dbReference>
<dbReference type="KEGG" id="dva:DAD186_02400"/>
<dbReference type="InterPro" id="IPR036271">
    <property type="entry name" value="Tet_transcr_reg_TetR-rel_C_sf"/>
</dbReference>
<keyword evidence="9" id="KW-1185">Reference proteome</keyword>
<evidence type="ECO:0000256" key="3">
    <source>
        <dbReference type="ARBA" id="ARBA00023163"/>
    </source>
</evidence>
<name>A0A1B0ZFR6_9MICO</name>
<dbReference type="EMBL" id="CP012117">
    <property type="protein sequence ID" value="ANP26799.1"/>
    <property type="molecule type" value="Genomic_DNA"/>
</dbReference>
<dbReference type="STRING" id="1630135.DAD186_02400"/>
<evidence type="ECO:0000313" key="6">
    <source>
        <dbReference type="EMBL" id="ANP26799.1"/>
    </source>
</evidence>
<evidence type="ECO:0000313" key="9">
    <source>
        <dbReference type="Proteomes" id="UP000323865"/>
    </source>
</evidence>
<keyword evidence="1" id="KW-0805">Transcription regulation</keyword>
<keyword evidence="2 4" id="KW-0238">DNA-binding</keyword>
<dbReference type="Proteomes" id="UP000323865">
    <property type="component" value="Chromosome"/>
</dbReference>
<evidence type="ECO:0000313" key="8">
    <source>
        <dbReference type="Proteomes" id="UP000092596"/>
    </source>
</evidence>
<dbReference type="SUPFAM" id="SSF46689">
    <property type="entry name" value="Homeodomain-like"/>
    <property type="match status" value="1"/>
</dbReference>
<dbReference type="InterPro" id="IPR001647">
    <property type="entry name" value="HTH_TetR"/>
</dbReference>